<sequence length="159" mass="16085">MNVLIVIETCFGNTQRFGEAIGTGLTGRGATVTVTPAAEAGPGALDGVDLLIVGAPTHSRGLPGPATRRMAVTQGADPAPTGVAEWLDAMPEYHGRAAAFDSVTGTGFLNGSAAKKIVKRLQRNLVQVSASDSFLVGAAEGPPAAGELERAEKFGASLA</sequence>
<keyword evidence="3" id="KW-1185">Reference proteome</keyword>
<protein>
    <submittedName>
        <fullName evidence="2">Flavodoxin family protein</fullName>
    </submittedName>
</protein>
<dbReference type="InterPro" id="IPR029039">
    <property type="entry name" value="Flavoprotein-like_sf"/>
</dbReference>
<name>A0ABP7AMM2_9ACTN</name>
<dbReference type="EMBL" id="BAAAZO010000012">
    <property type="protein sequence ID" value="GAA3636315.1"/>
    <property type="molecule type" value="Genomic_DNA"/>
</dbReference>
<evidence type="ECO:0000313" key="3">
    <source>
        <dbReference type="Proteomes" id="UP001501074"/>
    </source>
</evidence>
<evidence type="ECO:0000259" key="1">
    <source>
        <dbReference type="PROSITE" id="PS50902"/>
    </source>
</evidence>
<proteinExistence type="predicted"/>
<evidence type="ECO:0000313" key="2">
    <source>
        <dbReference type="EMBL" id="GAA3636315.1"/>
    </source>
</evidence>
<dbReference type="Proteomes" id="UP001501074">
    <property type="component" value="Unassembled WGS sequence"/>
</dbReference>
<comment type="caution">
    <text evidence="2">The sequence shown here is derived from an EMBL/GenBank/DDBJ whole genome shotgun (WGS) entry which is preliminary data.</text>
</comment>
<dbReference type="PROSITE" id="PS50902">
    <property type="entry name" value="FLAVODOXIN_LIKE"/>
    <property type="match status" value="1"/>
</dbReference>
<dbReference type="Gene3D" id="3.40.50.360">
    <property type="match status" value="1"/>
</dbReference>
<reference evidence="3" key="1">
    <citation type="journal article" date="2019" name="Int. J. Syst. Evol. Microbiol.">
        <title>The Global Catalogue of Microorganisms (GCM) 10K type strain sequencing project: providing services to taxonomists for standard genome sequencing and annotation.</title>
        <authorList>
            <consortium name="The Broad Institute Genomics Platform"/>
            <consortium name="The Broad Institute Genome Sequencing Center for Infectious Disease"/>
            <person name="Wu L."/>
            <person name="Ma J."/>
        </authorList>
    </citation>
    <scope>NUCLEOTIDE SEQUENCE [LARGE SCALE GENOMIC DNA]</scope>
    <source>
        <strain evidence="3">JCM 16902</strain>
    </source>
</reference>
<dbReference type="SUPFAM" id="SSF52218">
    <property type="entry name" value="Flavoproteins"/>
    <property type="match status" value="1"/>
</dbReference>
<dbReference type="InterPro" id="IPR008254">
    <property type="entry name" value="Flavodoxin/NO_synth"/>
</dbReference>
<gene>
    <name evidence="2" type="ORF">GCM10022223_63460</name>
</gene>
<feature type="domain" description="Flavodoxin-like" evidence="1">
    <location>
        <begin position="3"/>
        <end position="159"/>
    </location>
</feature>
<accession>A0ABP7AMM2</accession>
<organism evidence="2 3">
    <name type="scientific">Kineosporia mesophila</name>
    <dbReference type="NCBI Taxonomy" id="566012"/>
    <lineage>
        <taxon>Bacteria</taxon>
        <taxon>Bacillati</taxon>
        <taxon>Actinomycetota</taxon>
        <taxon>Actinomycetes</taxon>
        <taxon>Kineosporiales</taxon>
        <taxon>Kineosporiaceae</taxon>
        <taxon>Kineosporia</taxon>
    </lineage>
</organism>
<dbReference type="RefSeq" id="WP_231481930.1">
    <property type="nucleotide sequence ID" value="NZ_BAAAZO010000012.1"/>
</dbReference>